<dbReference type="AlphaFoldDB" id="A0A161K1V3"/>
<dbReference type="EMBL" id="CZQD01000018">
    <property type="protein sequence ID" value="CUS56146.1"/>
    <property type="molecule type" value="Genomic_DNA"/>
</dbReference>
<name>A0A161K1V3_9ZZZZ</name>
<evidence type="ECO:0000256" key="1">
    <source>
        <dbReference type="SAM" id="MobiDB-lite"/>
    </source>
</evidence>
<proteinExistence type="predicted"/>
<protein>
    <recommendedName>
        <fullName evidence="3">PAS domain-containing protein</fullName>
    </recommendedName>
</protein>
<feature type="region of interest" description="Disordered" evidence="1">
    <location>
        <begin position="142"/>
        <end position="167"/>
    </location>
</feature>
<reference evidence="2" key="1">
    <citation type="submission" date="2015-10" db="EMBL/GenBank/DDBJ databases">
        <authorList>
            <person name="Gilbert D.G."/>
        </authorList>
    </citation>
    <scope>NUCLEOTIDE SEQUENCE</scope>
</reference>
<accession>A0A161K1V3</accession>
<evidence type="ECO:0008006" key="3">
    <source>
        <dbReference type="Google" id="ProtNLM"/>
    </source>
</evidence>
<sequence length="167" mass="18386">MTKQNVFKGVTDSQQKLIEYWCGLRDSHGLVRRESMDPGQFRAMLASISIVEFDRFGTGRFRIAGSRLREIFGMEARGRQIEDVLGDHGEAYCLGLAAALERGAPVGGMIEQEDGRMHAWTRLPLAGPDGQLTQVLCHDELVRARPKKGRPDPAGKGITGNHDRAAA</sequence>
<feature type="compositionally biased region" description="Basic and acidic residues" evidence="1">
    <location>
        <begin position="142"/>
        <end position="153"/>
    </location>
</feature>
<dbReference type="Pfam" id="PF07310">
    <property type="entry name" value="PAS_5"/>
    <property type="match status" value="1"/>
</dbReference>
<dbReference type="InterPro" id="IPR009922">
    <property type="entry name" value="DUF1457"/>
</dbReference>
<gene>
    <name evidence="2" type="ORF">MGWOODY_Hyp2604</name>
</gene>
<organism evidence="2">
    <name type="scientific">hydrothermal vent metagenome</name>
    <dbReference type="NCBI Taxonomy" id="652676"/>
    <lineage>
        <taxon>unclassified sequences</taxon>
        <taxon>metagenomes</taxon>
        <taxon>ecological metagenomes</taxon>
    </lineage>
</organism>
<evidence type="ECO:0000313" key="2">
    <source>
        <dbReference type="EMBL" id="CUS56146.1"/>
    </source>
</evidence>